<evidence type="ECO:0000256" key="3">
    <source>
        <dbReference type="ARBA" id="ARBA00022741"/>
    </source>
</evidence>
<dbReference type="GO" id="GO:0016887">
    <property type="term" value="F:ATP hydrolysis activity"/>
    <property type="evidence" value="ECO:0007669"/>
    <property type="project" value="InterPro"/>
</dbReference>
<dbReference type="InterPro" id="IPR008995">
    <property type="entry name" value="Mo/tungstate-bd_C_term_dom"/>
</dbReference>
<dbReference type="PANTHER" id="PTHR42781:SF4">
    <property type="entry name" value="SPERMIDINE_PUTRESCINE IMPORT ATP-BINDING PROTEIN POTA"/>
    <property type="match status" value="1"/>
</dbReference>
<organism evidence="6 7">
    <name type="scientific">Pigmentiphaga aceris</name>
    <dbReference type="NCBI Taxonomy" id="1940612"/>
    <lineage>
        <taxon>Bacteria</taxon>
        <taxon>Pseudomonadati</taxon>
        <taxon>Pseudomonadota</taxon>
        <taxon>Betaproteobacteria</taxon>
        <taxon>Burkholderiales</taxon>
        <taxon>Alcaligenaceae</taxon>
        <taxon>Pigmentiphaga</taxon>
    </lineage>
</organism>
<dbReference type="OrthoDB" id="5298774at2"/>
<dbReference type="AlphaFoldDB" id="A0A5C0B6C3"/>
<dbReference type="PROSITE" id="PS00211">
    <property type="entry name" value="ABC_TRANSPORTER_1"/>
    <property type="match status" value="1"/>
</dbReference>
<keyword evidence="7" id="KW-1185">Reference proteome</keyword>
<dbReference type="InterPro" id="IPR003593">
    <property type="entry name" value="AAA+_ATPase"/>
</dbReference>
<gene>
    <name evidence="6" type="ORF">FXN63_21785</name>
</gene>
<dbReference type="GO" id="GO:0015697">
    <property type="term" value="P:quaternary ammonium group transport"/>
    <property type="evidence" value="ECO:0007669"/>
    <property type="project" value="UniProtKB-ARBA"/>
</dbReference>
<dbReference type="SUPFAM" id="SSF50331">
    <property type="entry name" value="MOP-like"/>
    <property type="match status" value="1"/>
</dbReference>
<keyword evidence="2" id="KW-0472">Membrane</keyword>
<accession>A0A5C0B6C3</accession>
<dbReference type="FunFam" id="3.40.50.300:FF:000425">
    <property type="entry name" value="Probable ABC transporter, ATP-binding subunit"/>
    <property type="match status" value="1"/>
</dbReference>
<sequence length="361" mass="39467">MIELTVDDLHLSYGDVSVLKGVSMQLKRGEVVSLLGPSGSGKTTLLRAVAGLEAARQGRIRIGDRTVFDGAAGTEVLAEERNLGLVFQSYALWPHKTVFDNVAYPLKLRKVPTAEIRERVQSMLQQLGLGHLGERHPFQLSGGQQQRVAIGRALVYNPPVLLLDEPLSNLDAKLREEARAFLRELIIRLGLSALMVTHDQGEAMAISDRILLLNNGKIEQQGTPQEMYGSPATLFCAEFMGSNNRLSGKVTSIEGGWARVEGQGWSVRGRAGDGISVGSNAIAVVRVEQVRLTEGEISNGLELPLLTSMYLGDRWEYLFRTEGGDPAQGLALRAYGQVNRAPGRYRLELPAEQVWVFPAKA</sequence>
<dbReference type="InterPro" id="IPR003439">
    <property type="entry name" value="ABC_transporter-like_ATP-bd"/>
</dbReference>
<dbReference type="SMART" id="SM00382">
    <property type="entry name" value="AAA"/>
    <property type="match status" value="1"/>
</dbReference>
<keyword evidence="4 6" id="KW-0067">ATP-binding</keyword>
<evidence type="ECO:0000256" key="4">
    <source>
        <dbReference type="ARBA" id="ARBA00022840"/>
    </source>
</evidence>
<dbReference type="InterPro" id="IPR050093">
    <property type="entry name" value="ABC_SmlMolc_Importer"/>
</dbReference>
<evidence type="ECO:0000256" key="2">
    <source>
        <dbReference type="ARBA" id="ARBA00022475"/>
    </source>
</evidence>
<dbReference type="Gene3D" id="2.40.50.100">
    <property type="match status" value="1"/>
</dbReference>
<dbReference type="GO" id="GO:0005524">
    <property type="term" value="F:ATP binding"/>
    <property type="evidence" value="ECO:0007669"/>
    <property type="project" value="UniProtKB-KW"/>
</dbReference>
<dbReference type="InterPro" id="IPR027417">
    <property type="entry name" value="P-loop_NTPase"/>
</dbReference>
<name>A0A5C0B6C3_9BURK</name>
<evidence type="ECO:0000256" key="1">
    <source>
        <dbReference type="ARBA" id="ARBA00022448"/>
    </source>
</evidence>
<proteinExistence type="predicted"/>
<dbReference type="Pfam" id="PF00005">
    <property type="entry name" value="ABC_tran"/>
    <property type="match status" value="1"/>
</dbReference>
<dbReference type="KEGG" id="pacr:FXN63_21785"/>
<evidence type="ECO:0000259" key="5">
    <source>
        <dbReference type="PROSITE" id="PS50893"/>
    </source>
</evidence>
<evidence type="ECO:0000313" key="6">
    <source>
        <dbReference type="EMBL" id="QEI08177.1"/>
    </source>
</evidence>
<protein>
    <submittedName>
        <fullName evidence="6">ABC transporter ATP-binding protein</fullName>
    </submittedName>
</protein>
<dbReference type="PROSITE" id="PS50893">
    <property type="entry name" value="ABC_TRANSPORTER_2"/>
    <property type="match status" value="1"/>
</dbReference>
<dbReference type="EMBL" id="CP043046">
    <property type="protein sequence ID" value="QEI08177.1"/>
    <property type="molecule type" value="Genomic_DNA"/>
</dbReference>
<keyword evidence="2" id="KW-1003">Cell membrane</keyword>
<keyword evidence="3" id="KW-0547">Nucleotide-binding</keyword>
<dbReference type="PANTHER" id="PTHR42781">
    <property type="entry name" value="SPERMIDINE/PUTRESCINE IMPORT ATP-BINDING PROTEIN POTA"/>
    <property type="match status" value="1"/>
</dbReference>
<dbReference type="RefSeq" id="WP_148817499.1">
    <property type="nucleotide sequence ID" value="NZ_CP043046.1"/>
</dbReference>
<evidence type="ECO:0000313" key="7">
    <source>
        <dbReference type="Proteomes" id="UP000325161"/>
    </source>
</evidence>
<feature type="domain" description="ABC transporter" evidence="5">
    <location>
        <begin position="4"/>
        <end position="240"/>
    </location>
</feature>
<dbReference type="Gene3D" id="3.40.50.300">
    <property type="entry name" value="P-loop containing nucleotide triphosphate hydrolases"/>
    <property type="match status" value="1"/>
</dbReference>
<dbReference type="SUPFAM" id="SSF52540">
    <property type="entry name" value="P-loop containing nucleoside triphosphate hydrolases"/>
    <property type="match status" value="1"/>
</dbReference>
<keyword evidence="1" id="KW-0813">Transport</keyword>
<reference evidence="6 7" key="1">
    <citation type="submission" date="2019-08" db="EMBL/GenBank/DDBJ databases">
        <title>Amphibian skin-associated Pigmentiphaga: genome sequence and occurrence across geography and hosts.</title>
        <authorList>
            <person name="Bletz M.C."/>
            <person name="Bunk B."/>
            <person name="Sproeer C."/>
            <person name="Biwer P."/>
            <person name="Reiter S."/>
            <person name="Rabemananjara F.C.E."/>
            <person name="Schulz S."/>
            <person name="Overmann J."/>
            <person name="Vences M."/>
        </authorList>
    </citation>
    <scope>NUCLEOTIDE SEQUENCE [LARGE SCALE GENOMIC DNA]</scope>
    <source>
        <strain evidence="6 7">Mada1488</strain>
    </source>
</reference>
<dbReference type="Proteomes" id="UP000325161">
    <property type="component" value="Chromosome"/>
</dbReference>
<dbReference type="InterPro" id="IPR017871">
    <property type="entry name" value="ABC_transporter-like_CS"/>
</dbReference>